<dbReference type="Proteomes" id="UP000068016">
    <property type="component" value="Unassembled WGS sequence"/>
</dbReference>
<evidence type="ECO:0000313" key="1">
    <source>
        <dbReference type="EMBL" id="KWN07805.1"/>
    </source>
</evidence>
<dbReference type="AlphaFoldDB" id="A0A108EAP7"/>
<name>A0A108EAP7_9BURK</name>
<accession>A0A108EAP7</accession>
<protein>
    <recommendedName>
        <fullName evidence="3">Restriction endonuclease</fullName>
    </recommendedName>
</protein>
<evidence type="ECO:0000313" key="2">
    <source>
        <dbReference type="Proteomes" id="UP000068016"/>
    </source>
</evidence>
<comment type="caution">
    <text evidence="1">The sequence shown here is derived from an EMBL/GenBank/DDBJ whole genome shotgun (WGS) entry which is preliminary data.</text>
</comment>
<dbReference type="EMBL" id="LPLZ01000069">
    <property type="protein sequence ID" value="KWN07805.1"/>
    <property type="molecule type" value="Genomic_DNA"/>
</dbReference>
<reference evidence="1 2" key="1">
    <citation type="submission" date="2015-11" db="EMBL/GenBank/DDBJ databases">
        <title>Expanding the genomic diversity of Burkholderia species for the development of highly accurate diagnostics.</title>
        <authorList>
            <person name="Sahl J."/>
            <person name="Keim P."/>
            <person name="Wagner D."/>
        </authorList>
    </citation>
    <scope>NUCLEOTIDE SEQUENCE [LARGE SCALE GENOMIC DNA]</scope>
    <source>
        <strain evidence="1 2">MSMB793WGS</strain>
    </source>
</reference>
<organism evidence="1 2">
    <name type="scientific">Burkholderia territorii</name>
    <dbReference type="NCBI Taxonomy" id="1503055"/>
    <lineage>
        <taxon>Bacteria</taxon>
        <taxon>Pseudomonadati</taxon>
        <taxon>Pseudomonadota</taxon>
        <taxon>Betaproteobacteria</taxon>
        <taxon>Burkholderiales</taxon>
        <taxon>Burkholderiaceae</taxon>
        <taxon>Burkholderia</taxon>
        <taxon>Burkholderia cepacia complex</taxon>
    </lineage>
</organism>
<gene>
    <name evidence="1" type="ORF">WT83_24805</name>
</gene>
<proteinExistence type="predicted"/>
<sequence>MEATPMINLDDHQTPIYWHPFPELLLRRVTEGLFYDLGKGKSQLGVEFGNEYGRAFERYVLRVLYEIFDLERFSVTGEQPCEVSGNVRHGVDAIVSDTTGNIFIESKTRRMKQGAKETTEGSTLEKSLDELAGAIVQLYENIDDAINGLSKWAPNGRPIYPFVITYEDWYLLAPQVFDLLNEYVRRRLEKAQLPPSLIETMPFFVTSIGEFEMAGQDIACLGVERFCAAGTLSEHRHFKLSLLAQTAFPDEHIVRRRLLEHSWSEIFPEMQSWAGMAGQNECWWTKPAG</sequence>
<evidence type="ECO:0008006" key="3">
    <source>
        <dbReference type="Google" id="ProtNLM"/>
    </source>
</evidence>